<dbReference type="AlphaFoldDB" id="A0AA36F4R1"/>
<dbReference type="Pfam" id="PF00168">
    <property type="entry name" value="C2"/>
    <property type="match status" value="1"/>
</dbReference>
<proteinExistence type="predicted"/>
<dbReference type="GO" id="GO:0045055">
    <property type="term" value="P:regulated exocytosis"/>
    <property type="evidence" value="ECO:0007669"/>
    <property type="project" value="TreeGrafter"/>
</dbReference>
<gene>
    <name evidence="4" type="ORF">OCTVUL_1B018667</name>
</gene>
<dbReference type="InterPro" id="IPR037789">
    <property type="entry name" value="FIP_classI"/>
</dbReference>
<evidence type="ECO:0000256" key="2">
    <source>
        <dbReference type="ARBA" id="ARBA00022753"/>
    </source>
</evidence>
<evidence type="ECO:0000313" key="4">
    <source>
        <dbReference type="EMBL" id="CAI9725706.1"/>
    </source>
</evidence>
<dbReference type="InterPro" id="IPR000008">
    <property type="entry name" value="C2_dom"/>
</dbReference>
<accession>A0AA36F4R1</accession>
<dbReference type="Gene3D" id="2.60.40.150">
    <property type="entry name" value="C2 domain"/>
    <property type="match status" value="1"/>
</dbReference>
<dbReference type="PROSITE" id="PS50004">
    <property type="entry name" value="C2"/>
    <property type="match status" value="1"/>
</dbReference>
<sequence length="159" mass="18462">MWNPTHVQFTVLRARNLVAKGKGGNNDVYATIQLGKEKYQTTTIKKARNPEWFEECDLTISNKDFEIKVNLFHRGKIADELIGYCIIPLQDYQDYDQQKSHWVTLKSKAKKNGIVKDQGELEVCLNFHMVKKDEDFPVLQRRSYTGSLRHLATTVGFRL</sequence>
<dbReference type="Proteomes" id="UP001162480">
    <property type="component" value="Chromosome 7"/>
</dbReference>
<evidence type="ECO:0000256" key="1">
    <source>
        <dbReference type="ARBA" id="ARBA00004172"/>
    </source>
</evidence>
<keyword evidence="2" id="KW-0967">Endosome</keyword>
<evidence type="ECO:0000259" key="3">
    <source>
        <dbReference type="PROSITE" id="PS50004"/>
    </source>
</evidence>
<comment type="subcellular location">
    <subcellularLocation>
        <location evidence="1">Recycling endosome</location>
    </subcellularLocation>
</comment>
<feature type="domain" description="C2" evidence="3">
    <location>
        <begin position="1"/>
        <end position="103"/>
    </location>
</feature>
<organism evidence="4 5">
    <name type="scientific">Octopus vulgaris</name>
    <name type="common">Common octopus</name>
    <dbReference type="NCBI Taxonomy" id="6645"/>
    <lineage>
        <taxon>Eukaryota</taxon>
        <taxon>Metazoa</taxon>
        <taxon>Spiralia</taxon>
        <taxon>Lophotrochozoa</taxon>
        <taxon>Mollusca</taxon>
        <taxon>Cephalopoda</taxon>
        <taxon>Coleoidea</taxon>
        <taxon>Octopodiformes</taxon>
        <taxon>Octopoda</taxon>
        <taxon>Incirrata</taxon>
        <taxon>Octopodidae</taxon>
        <taxon>Octopus</taxon>
    </lineage>
</organism>
<name>A0AA36F4R1_OCTVU</name>
<evidence type="ECO:0000313" key="5">
    <source>
        <dbReference type="Proteomes" id="UP001162480"/>
    </source>
</evidence>
<dbReference type="SMART" id="SM00239">
    <property type="entry name" value="C2"/>
    <property type="match status" value="1"/>
</dbReference>
<dbReference type="EMBL" id="OX597820">
    <property type="protein sequence ID" value="CAI9725706.1"/>
    <property type="molecule type" value="Genomic_DNA"/>
</dbReference>
<dbReference type="PANTHER" id="PTHR15746:SF23">
    <property type="entry name" value="RAB11 INTERACTING PROTEIN, ISOFORM A"/>
    <property type="match status" value="1"/>
</dbReference>
<dbReference type="InterPro" id="IPR035892">
    <property type="entry name" value="C2_domain_sf"/>
</dbReference>
<dbReference type="SUPFAM" id="SSF49562">
    <property type="entry name" value="C2 domain (Calcium/lipid-binding domain, CaLB)"/>
    <property type="match status" value="1"/>
</dbReference>
<dbReference type="GO" id="GO:0055037">
    <property type="term" value="C:recycling endosome"/>
    <property type="evidence" value="ECO:0007669"/>
    <property type="project" value="UniProtKB-SubCell"/>
</dbReference>
<keyword evidence="5" id="KW-1185">Reference proteome</keyword>
<dbReference type="GO" id="GO:0031267">
    <property type="term" value="F:small GTPase binding"/>
    <property type="evidence" value="ECO:0007669"/>
    <property type="project" value="InterPro"/>
</dbReference>
<protein>
    <submittedName>
        <fullName evidence="4">Family-interacting 1-like isoform X2</fullName>
    </submittedName>
</protein>
<dbReference type="PANTHER" id="PTHR15746">
    <property type="entry name" value="RAB11-RELATED"/>
    <property type="match status" value="1"/>
</dbReference>
<reference evidence="4" key="1">
    <citation type="submission" date="2023-08" db="EMBL/GenBank/DDBJ databases">
        <authorList>
            <person name="Alioto T."/>
            <person name="Alioto T."/>
            <person name="Gomez Garrido J."/>
        </authorList>
    </citation>
    <scope>NUCLEOTIDE SEQUENCE</scope>
</reference>